<sequence>MYPTDTFGLTHSRVEGYKYDTWSGKKLWNSYFRLTSQIYPCLFRLMVHTLFAR</sequence>
<dbReference type="AlphaFoldDB" id="A0A3N4J9Y8"/>
<name>A0A3N4J9Y8_9PEZI</name>
<protein>
    <submittedName>
        <fullName evidence="1">Uncharacterized protein</fullName>
    </submittedName>
</protein>
<evidence type="ECO:0000313" key="2">
    <source>
        <dbReference type="Proteomes" id="UP000276215"/>
    </source>
</evidence>
<proteinExistence type="predicted"/>
<dbReference type="EMBL" id="ML120429">
    <property type="protein sequence ID" value="RPA95093.1"/>
    <property type="molecule type" value="Genomic_DNA"/>
</dbReference>
<reference evidence="1 2" key="1">
    <citation type="journal article" date="2018" name="Nat. Ecol. Evol.">
        <title>Pezizomycetes genomes reveal the molecular basis of ectomycorrhizal truffle lifestyle.</title>
        <authorList>
            <person name="Murat C."/>
            <person name="Payen T."/>
            <person name="Noel B."/>
            <person name="Kuo A."/>
            <person name="Morin E."/>
            <person name="Chen J."/>
            <person name="Kohler A."/>
            <person name="Krizsan K."/>
            <person name="Balestrini R."/>
            <person name="Da Silva C."/>
            <person name="Montanini B."/>
            <person name="Hainaut M."/>
            <person name="Levati E."/>
            <person name="Barry K.W."/>
            <person name="Belfiori B."/>
            <person name="Cichocki N."/>
            <person name="Clum A."/>
            <person name="Dockter R.B."/>
            <person name="Fauchery L."/>
            <person name="Guy J."/>
            <person name="Iotti M."/>
            <person name="Le Tacon F."/>
            <person name="Lindquist E.A."/>
            <person name="Lipzen A."/>
            <person name="Malagnac F."/>
            <person name="Mello A."/>
            <person name="Molinier V."/>
            <person name="Miyauchi S."/>
            <person name="Poulain J."/>
            <person name="Riccioni C."/>
            <person name="Rubini A."/>
            <person name="Sitrit Y."/>
            <person name="Splivallo R."/>
            <person name="Traeger S."/>
            <person name="Wang M."/>
            <person name="Zifcakova L."/>
            <person name="Wipf D."/>
            <person name="Zambonelli A."/>
            <person name="Paolocci F."/>
            <person name="Nowrousian M."/>
            <person name="Ottonello S."/>
            <person name="Baldrian P."/>
            <person name="Spatafora J.W."/>
            <person name="Henrissat B."/>
            <person name="Nagy L.G."/>
            <person name="Aury J.M."/>
            <person name="Wincker P."/>
            <person name="Grigoriev I.V."/>
            <person name="Bonfante P."/>
            <person name="Martin F.M."/>
        </authorList>
    </citation>
    <scope>NUCLEOTIDE SEQUENCE [LARGE SCALE GENOMIC DNA]</scope>
    <source>
        <strain evidence="1 2">120613-1</strain>
    </source>
</reference>
<dbReference type="Proteomes" id="UP000276215">
    <property type="component" value="Unassembled WGS sequence"/>
</dbReference>
<keyword evidence="2" id="KW-1185">Reference proteome</keyword>
<gene>
    <name evidence="1" type="ORF">L873DRAFT_1813248</name>
</gene>
<evidence type="ECO:0000313" key="1">
    <source>
        <dbReference type="EMBL" id="RPA95093.1"/>
    </source>
</evidence>
<accession>A0A3N4J9Y8</accession>
<organism evidence="1 2">
    <name type="scientific">Choiromyces venosus 120613-1</name>
    <dbReference type="NCBI Taxonomy" id="1336337"/>
    <lineage>
        <taxon>Eukaryota</taxon>
        <taxon>Fungi</taxon>
        <taxon>Dikarya</taxon>
        <taxon>Ascomycota</taxon>
        <taxon>Pezizomycotina</taxon>
        <taxon>Pezizomycetes</taxon>
        <taxon>Pezizales</taxon>
        <taxon>Tuberaceae</taxon>
        <taxon>Choiromyces</taxon>
    </lineage>
</organism>